<dbReference type="CDD" id="cd06225">
    <property type="entry name" value="HAMP"/>
    <property type="match status" value="1"/>
</dbReference>
<evidence type="ECO:0000259" key="8">
    <source>
        <dbReference type="PROSITE" id="PS50111"/>
    </source>
</evidence>
<evidence type="ECO:0000313" key="11">
    <source>
        <dbReference type="Proteomes" id="UP001589814"/>
    </source>
</evidence>
<feature type="region of interest" description="Disordered" evidence="6">
    <location>
        <begin position="522"/>
        <end position="619"/>
    </location>
</feature>
<dbReference type="SUPFAM" id="SSF58104">
    <property type="entry name" value="Methyl-accepting chemotaxis protein (MCP) signaling domain"/>
    <property type="match status" value="1"/>
</dbReference>
<evidence type="ECO:0000256" key="7">
    <source>
        <dbReference type="SAM" id="Phobius"/>
    </source>
</evidence>
<feature type="transmembrane region" description="Helical" evidence="7">
    <location>
        <begin position="188"/>
        <end position="211"/>
    </location>
</feature>
<dbReference type="InterPro" id="IPR051310">
    <property type="entry name" value="MCP_chemotaxis"/>
</dbReference>
<feature type="compositionally biased region" description="Basic and acidic residues" evidence="6">
    <location>
        <begin position="607"/>
        <end position="619"/>
    </location>
</feature>
<evidence type="ECO:0000256" key="1">
    <source>
        <dbReference type="ARBA" id="ARBA00022481"/>
    </source>
</evidence>
<dbReference type="PROSITE" id="PS50111">
    <property type="entry name" value="CHEMOTAXIS_TRANSDUC_2"/>
    <property type="match status" value="1"/>
</dbReference>
<feature type="transmembrane region" description="Helical" evidence="7">
    <location>
        <begin position="12"/>
        <end position="32"/>
    </location>
</feature>
<sequence>MKNINISKKLYLGFGAIVAIMIALVATIMINIQALQRASDWVSHSNDVLQKMQVLTTSLINMETGERGFLLTGRDASLEPYNQGQKDFESSHTQLVDMTSDNPAQQQRLARLGELEQQWQQVEVTPALEARRQVVNGTTSMNDVVNFQQREVGKEMMDGMRAVLDEMISAEDALSDQRVQAASGRRQMLLWVSIGGGAIAVLLAALLGYLLSRSIVNPLRSVEEAANAMAEGRLSVVPETRRGDEIGRLLTAFRRMDERLTGIVTEVRQGADSVSVAAGQIASGNNDLSRRSQDQAASLEETAASMEEMNSTVRQNADNAGHASQLANEVSDQATSGGEVADRAMAAMEEINASSRRIADIVGLIDDIAFQTNLLALNASVEAARAGEQGRGFAVVAGEVRNLASRSSTAARDIKQLVEESVVRVEGGSKLVHQSGDTLKEIVESVKRVSGIVSEIAAASKEQSSGIEQANVAIAQMDNTTQQNAAMVEEAAAASHSLQQQAETLKQLMLFFNIENGGQSQYTPAIAHGGSATTPRHAVSDQRPSGSGRSSGNHGNQSSHRGSYQAEHKSGRQSDHHGEHASQHQSQRSAQTHQSESYRSRSTKQSDSAKHNDDEWATF</sequence>
<gene>
    <name evidence="10" type="ORF">ACFFHW_02095</name>
</gene>
<keyword evidence="11" id="KW-1185">Reference proteome</keyword>
<dbReference type="InterPro" id="IPR003660">
    <property type="entry name" value="HAMP_dom"/>
</dbReference>
<feature type="compositionally biased region" description="Low complexity" evidence="6">
    <location>
        <begin position="545"/>
        <end position="563"/>
    </location>
</feature>
<dbReference type="PROSITE" id="PS50885">
    <property type="entry name" value="HAMP"/>
    <property type="match status" value="1"/>
</dbReference>
<feature type="coiled-coil region" evidence="5">
    <location>
        <begin position="289"/>
        <end position="316"/>
    </location>
</feature>
<dbReference type="CDD" id="cd11386">
    <property type="entry name" value="MCP_signal"/>
    <property type="match status" value="1"/>
</dbReference>
<dbReference type="PANTHER" id="PTHR43531:SF14">
    <property type="entry name" value="METHYL-ACCEPTING CHEMOTAXIS PROTEIN I-RELATED"/>
    <property type="match status" value="1"/>
</dbReference>
<feature type="domain" description="HAMP" evidence="9">
    <location>
        <begin position="213"/>
        <end position="265"/>
    </location>
</feature>
<dbReference type="InterPro" id="IPR007891">
    <property type="entry name" value="CHASE3"/>
</dbReference>
<feature type="compositionally biased region" description="Low complexity" evidence="6">
    <location>
        <begin position="583"/>
        <end position="595"/>
    </location>
</feature>
<name>A0ABV6G051_9GAMM</name>
<protein>
    <submittedName>
        <fullName evidence="10">Methyl-accepting chemotaxis protein</fullName>
    </submittedName>
</protein>
<keyword evidence="7" id="KW-1133">Transmembrane helix</keyword>
<dbReference type="PANTHER" id="PTHR43531">
    <property type="entry name" value="PROTEIN ICFG"/>
    <property type="match status" value="1"/>
</dbReference>
<feature type="compositionally biased region" description="Basic and acidic residues" evidence="6">
    <location>
        <begin position="566"/>
        <end position="582"/>
    </location>
</feature>
<reference evidence="10 11" key="1">
    <citation type="submission" date="2024-09" db="EMBL/GenBank/DDBJ databases">
        <authorList>
            <person name="Sun Q."/>
            <person name="Mori K."/>
        </authorList>
    </citation>
    <scope>NUCLEOTIDE SEQUENCE [LARGE SCALE GENOMIC DNA]</scope>
    <source>
        <strain evidence="10 11">CCM 7415</strain>
    </source>
</reference>
<evidence type="ECO:0000256" key="5">
    <source>
        <dbReference type="SAM" id="Coils"/>
    </source>
</evidence>
<evidence type="ECO:0000256" key="2">
    <source>
        <dbReference type="ARBA" id="ARBA00023224"/>
    </source>
</evidence>
<dbReference type="Proteomes" id="UP001589814">
    <property type="component" value="Unassembled WGS sequence"/>
</dbReference>
<keyword evidence="2 4" id="KW-0807">Transducer</keyword>
<keyword evidence="5" id="KW-0175">Coiled coil</keyword>
<dbReference type="Pfam" id="PF00672">
    <property type="entry name" value="HAMP"/>
    <property type="match status" value="1"/>
</dbReference>
<accession>A0ABV6G051</accession>
<dbReference type="SMART" id="SM00283">
    <property type="entry name" value="MA"/>
    <property type="match status" value="1"/>
</dbReference>
<dbReference type="Pfam" id="PF00015">
    <property type="entry name" value="MCPsignal"/>
    <property type="match status" value="1"/>
</dbReference>
<dbReference type="PRINTS" id="PR00260">
    <property type="entry name" value="CHEMTRNSDUCR"/>
</dbReference>
<dbReference type="InterPro" id="IPR004089">
    <property type="entry name" value="MCPsignal_dom"/>
</dbReference>
<dbReference type="RefSeq" id="WP_051091005.1">
    <property type="nucleotide sequence ID" value="NZ_JBHLVX010000009.1"/>
</dbReference>
<dbReference type="Gene3D" id="1.10.287.950">
    <property type="entry name" value="Methyl-accepting chemotaxis protein"/>
    <property type="match status" value="1"/>
</dbReference>
<evidence type="ECO:0000256" key="6">
    <source>
        <dbReference type="SAM" id="MobiDB-lite"/>
    </source>
</evidence>
<feature type="domain" description="Methyl-accepting transducer" evidence="8">
    <location>
        <begin position="270"/>
        <end position="499"/>
    </location>
</feature>
<keyword evidence="1" id="KW-0488">Methylation</keyword>
<proteinExistence type="inferred from homology"/>
<keyword evidence="7" id="KW-0472">Membrane</keyword>
<keyword evidence="7" id="KW-0812">Transmembrane</keyword>
<dbReference type="SMART" id="SM00304">
    <property type="entry name" value="HAMP"/>
    <property type="match status" value="1"/>
</dbReference>
<dbReference type="EMBL" id="JBHLVX010000009">
    <property type="protein sequence ID" value="MFC0266796.1"/>
    <property type="molecule type" value="Genomic_DNA"/>
</dbReference>
<evidence type="ECO:0000259" key="9">
    <source>
        <dbReference type="PROSITE" id="PS50885"/>
    </source>
</evidence>
<evidence type="ECO:0000256" key="4">
    <source>
        <dbReference type="PROSITE-ProRule" id="PRU00284"/>
    </source>
</evidence>
<dbReference type="InterPro" id="IPR004090">
    <property type="entry name" value="Chemotax_Me-accpt_rcpt"/>
</dbReference>
<dbReference type="Pfam" id="PF05227">
    <property type="entry name" value="CHASE3"/>
    <property type="match status" value="1"/>
</dbReference>
<evidence type="ECO:0000256" key="3">
    <source>
        <dbReference type="ARBA" id="ARBA00029447"/>
    </source>
</evidence>
<dbReference type="CDD" id="cd19410">
    <property type="entry name" value="HK9-like_sensor"/>
    <property type="match status" value="1"/>
</dbReference>
<comment type="caution">
    <text evidence="10">The sequence shown here is derived from an EMBL/GenBank/DDBJ whole genome shotgun (WGS) entry which is preliminary data.</text>
</comment>
<comment type="similarity">
    <text evidence="3">Belongs to the methyl-accepting chemotaxis (MCP) protein family.</text>
</comment>
<evidence type="ECO:0000313" key="10">
    <source>
        <dbReference type="EMBL" id="MFC0266796.1"/>
    </source>
</evidence>
<organism evidence="10 11">
    <name type="scientific">Kushneria aurantia</name>
    <dbReference type="NCBI Taxonomy" id="504092"/>
    <lineage>
        <taxon>Bacteria</taxon>
        <taxon>Pseudomonadati</taxon>
        <taxon>Pseudomonadota</taxon>
        <taxon>Gammaproteobacteria</taxon>
        <taxon>Oceanospirillales</taxon>
        <taxon>Halomonadaceae</taxon>
        <taxon>Kushneria</taxon>
    </lineage>
</organism>